<dbReference type="AlphaFoldDB" id="A0A0N0BE44"/>
<organism evidence="2 3">
    <name type="scientific">Melipona quadrifasciata</name>
    <dbReference type="NCBI Taxonomy" id="166423"/>
    <lineage>
        <taxon>Eukaryota</taxon>
        <taxon>Metazoa</taxon>
        <taxon>Ecdysozoa</taxon>
        <taxon>Arthropoda</taxon>
        <taxon>Hexapoda</taxon>
        <taxon>Insecta</taxon>
        <taxon>Pterygota</taxon>
        <taxon>Neoptera</taxon>
        <taxon>Endopterygota</taxon>
        <taxon>Hymenoptera</taxon>
        <taxon>Apocrita</taxon>
        <taxon>Aculeata</taxon>
        <taxon>Apoidea</taxon>
        <taxon>Anthophila</taxon>
        <taxon>Apidae</taxon>
        <taxon>Melipona</taxon>
    </lineage>
</organism>
<protein>
    <submittedName>
        <fullName evidence="2">Uncharacterized protein</fullName>
    </submittedName>
</protein>
<evidence type="ECO:0000313" key="2">
    <source>
        <dbReference type="EMBL" id="KOX71041.1"/>
    </source>
</evidence>
<dbReference type="EMBL" id="KQ435848">
    <property type="protein sequence ID" value="KOX71041.1"/>
    <property type="molecule type" value="Genomic_DNA"/>
</dbReference>
<gene>
    <name evidence="2" type="ORF">WN51_03582</name>
</gene>
<sequence length="71" mass="8043">MHRVCVQHNVRSRLSIDEQPANPKSKRVQGSSSFSRVAVGQGQYNKGTYSFKLSNTPKYHNQVSHSTINRL</sequence>
<accession>A0A0N0BE44</accession>
<feature type="region of interest" description="Disordered" evidence="1">
    <location>
        <begin position="15"/>
        <end position="34"/>
    </location>
</feature>
<keyword evidence="3" id="KW-1185">Reference proteome</keyword>
<evidence type="ECO:0000256" key="1">
    <source>
        <dbReference type="SAM" id="MobiDB-lite"/>
    </source>
</evidence>
<proteinExistence type="predicted"/>
<name>A0A0N0BE44_9HYME</name>
<reference evidence="2 3" key="1">
    <citation type="submission" date="2015-07" db="EMBL/GenBank/DDBJ databases">
        <title>The genome of Melipona quadrifasciata.</title>
        <authorList>
            <person name="Pan H."/>
            <person name="Kapheim K."/>
        </authorList>
    </citation>
    <scope>NUCLEOTIDE SEQUENCE [LARGE SCALE GENOMIC DNA]</scope>
    <source>
        <strain evidence="2">0111107301</strain>
        <tissue evidence="2">Whole body</tissue>
    </source>
</reference>
<dbReference type="Proteomes" id="UP000053105">
    <property type="component" value="Unassembled WGS sequence"/>
</dbReference>
<evidence type="ECO:0000313" key="3">
    <source>
        <dbReference type="Proteomes" id="UP000053105"/>
    </source>
</evidence>